<keyword evidence="2" id="KW-1185">Reference proteome</keyword>
<organism evidence="1 2">
    <name type="scientific">Ganoderma sinense ZZ0214-1</name>
    <dbReference type="NCBI Taxonomy" id="1077348"/>
    <lineage>
        <taxon>Eukaryota</taxon>
        <taxon>Fungi</taxon>
        <taxon>Dikarya</taxon>
        <taxon>Basidiomycota</taxon>
        <taxon>Agaricomycotina</taxon>
        <taxon>Agaricomycetes</taxon>
        <taxon>Polyporales</taxon>
        <taxon>Polyporaceae</taxon>
        <taxon>Ganoderma</taxon>
    </lineage>
</organism>
<evidence type="ECO:0000313" key="2">
    <source>
        <dbReference type="Proteomes" id="UP000230002"/>
    </source>
</evidence>
<gene>
    <name evidence="1" type="ORF">GSI_02193</name>
</gene>
<dbReference type="Proteomes" id="UP000230002">
    <property type="component" value="Unassembled WGS sequence"/>
</dbReference>
<comment type="caution">
    <text evidence="1">The sequence shown here is derived from an EMBL/GenBank/DDBJ whole genome shotgun (WGS) entry which is preliminary data.</text>
</comment>
<name>A0A2G8SNV8_9APHY</name>
<proteinExistence type="predicted"/>
<protein>
    <submittedName>
        <fullName evidence="1">Uncharacterized protein</fullName>
    </submittedName>
</protein>
<dbReference type="OrthoDB" id="5415522at2759"/>
<reference evidence="1 2" key="1">
    <citation type="journal article" date="2015" name="Sci. Rep.">
        <title>Chromosome-level genome map provides insights into diverse defense mechanisms in the medicinal fungus Ganoderma sinense.</title>
        <authorList>
            <person name="Zhu Y."/>
            <person name="Xu J."/>
            <person name="Sun C."/>
            <person name="Zhou S."/>
            <person name="Xu H."/>
            <person name="Nelson D.R."/>
            <person name="Qian J."/>
            <person name="Song J."/>
            <person name="Luo H."/>
            <person name="Xiang L."/>
            <person name="Li Y."/>
            <person name="Xu Z."/>
            <person name="Ji A."/>
            <person name="Wang L."/>
            <person name="Lu S."/>
            <person name="Hayward A."/>
            <person name="Sun W."/>
            <person name="Li X."/>
            <person name="Schwartz D.C."/>
            <person name="Wang Y."/>
            <person name="Chen S."/>
        </authorList>
    </citation>
    <scope>NUCLEOTIDE SEQUENCE [LARGE SCALE GENOMIC DNA]</scope>
    <source>
        <strain evidence="1 2">ZZ0214-1</strain>
    </source>
</reference>
<accession>A0A2G8SNV8</accession>
<dbReference type="AlphaFoldDB" id="A0A2G8SNV8"/>
<evidence type="ECO:0000313" key="1">
    <source>
        <dbReference type="EMBL" id="PIL35466.1"/>
    </source>
</evidence>
<dbReference type="EMBL" id="AYKW01000003">
    <property type="protein sequence ID" value="PIL35466.1"/>
    <property type="molecule type" value="Genomic_DNA"/>
</dbReference>
<dbReference type="STRING" id="1077348.A0A2G8SNV8"/>
<sequence length="81" mass="9226">MSTNENENTGERYIITATGTNALGNRWDHRVSEHGAHGYHYSNQNGSSYYYNFDGSRYYNDGRGYSRLTSPEGKVTETYGK</sequence>